<proteinExistence type="predicted"/>
<dbReference type="EMBL" id="BMAW01030489">
    <property type="protein sequence ID" value="GFU16711.1"/>
    <property type="molecule type" value="Genomic_DNA"/>
</dbReference>
<gene>
    <name evidence="1" type="ORF">NPIL_206621</name>
</gene>
<evidence type="ECO:0000313" key="2">
    <source>
        <dbReference type="Proteomes" id="UP000887013"/>
    </source>
</evidence>
<name>A0A8X6UCE2_NEPPI</name>
<dbReference type="AlphaFoldDB" id="A0A8X6UCE2"/>
<comment type="caution">
    <text evidence="1">The sequence shown here is derived from an EMBL/GenBank/DDBJ whole genome shotgun (WGS) entry which is preliminary data.</text>
</comment>
<reference evidence="1" key="1">
    <citation type="submission" date="2020-08" db="EMBL/GenBank/DDBJ databases">
        <title>Multicomponent nature underlies the extraordinary mechanical properties of spider dragline silk.</title>
        <authorList>
            <person name="Kono N."/>
            <person name="Nakamura H."/>
            <person name="Mori M."/>
            <person name="Yoshida Y."/>
            <person name="Ohtoshi R."/>
            <person name="Malay A.D."/>
            <person name="Moran D.A.P."/>
            <person name="Tomita M."/>
            <person name="Numata K."/>
            <person name="Arakawa K."/>
        </authorList>
    </citation>
    <scope>NUCLEOTIDE SEQUENCE</scope>
</reference>
<evidence type="ECO:0000313" key="1">
    <source>
        <dbReference type="EMBL" id="GFU16711.1"/>
    </source>
</evidence>
<sequence>MLPAVGSIIDTNVMSTVQANLGSTYFILMEECEVTKKKERFQLAFTITRIQNLKRCSEVNFFISKHFTEVPRKGEKCSLQNFRYFY</sequence>
<keyword evidence="2" id="KW-1185">Reference proteome</keyword>
<dbReference type="Proteomes" id="UP000887013">
    <property type="component" value="Unassembled WGS sequence"/>
</dbReference>
<organism evidence="1 2">
    <name type="scientific">Nephila pilipes</name>
    <name type="common">Giant wood spider</name>
    <name type="synonym">Nephila maculata</name>
    <dbReference type="NCBI Taxonomy" id="299642"/>
    <lineage>
        <taxon>Eukaryota</taxon>
        <taxon>Metazoa</taxon>
        <taxon>Ecdysozoa</taxon>
        <taxon>Arthropoda</taxon>
        <taxon>Chelicerata</taxon>
        <taxon>Arachnida</taxon>
        <taxon>Araneae</taxon>
        <taxon>Araneomorphae</taxon>
        <taxon>Entelegynae</taxon>
        <taxon>Araneoidea</taxon>
        <taxon>Nephilidae</taxon>
        <taxon>Nephila</taxon>
    </lineage>
</organism>
<protein>
    <submittedName>
        <fullName evidence="1">Uncharacterized protein</fullName>
    </submittedName>
</protein>
<accession>A0A8X6UCE2</accession>